<dbReference type="PROSITE" id="PS00409">
    <property type="entry name" value="PROKAR_NTER_METHYL"/>
    <property type="match status" value="1"/>
</dbReference>
<dbReference type="Proteomes" id="UP001501444">
    <property type="component" value="Unassembled WGS sequence"/>
</dbReference>
<comment type="caution">
    <text evidence="2">The sequence shown here is derived from an EMBL/GenBank/DDBJ whole genome shotgun (WGS) entry which is preliminary data.</text>
</comment>
<sequence>MTRDRRRADEGFSLVETLTSLAIMGVVMTALTTFFISTTNTINKERGLQMAVQYAHDGVEMVRSLPGPKLAQGRSAIDVANQLLTDHVANLDLTALRNSMKPAVDSALSLTAASVNPILPIIPETRTFNGTVFARHWYVGTCVMDPKLSDAPCLLSSTVSNPLSFYRVVVAVTWQNSRACTGGECSYVTDTLVAGSLTDPIFNPSVTVTPPLPDNPGNQTSEVTVPITRLALTASTAYPPITWSAENLPPGLVINDAGSITGTPTVAGVYVVRVVVKDNASTNDASFNWTVNPLPAIPQPVDQTWDAGSAVSYTVPLTGGTAPMTWSATGLPAGLSIAPTTGVITGSSTATGAAAAATVKVAVTDKYGKSANATFKWNTKVAVMYPNATTPIALTKGVAYSGSVVVAGGSGVYTITSPNLPPGLSMTSAGVVSGTVTGGTRYLVTLNVTDSLGATNSTVVPVNVTVNSGLKITAPTASAPDKTGTKGTAIATQTATATGGTTPYTWDATGLPPGITLATTSNNGVMTGTPTTSGSYVVTLTVTDKTGATSTFSFVWKIT</sequence>
<feature type="transmembrane region" description="Helical" evidence="1">
    <location>
        <begin position="12"/>
        <end position="36"/>
    </location>
</feature>
<dbReference type="InterPro" id="IPR015919">
    <property type="entry name" value="Cadherin-like_sf"/>
</dbReference>
<protein>
    <submittedName>
        <fullName evidence="2">Uncharacterized protein</fullName>
    </submittedName>
</protein>
<keyword evidence="1" id="KW-1133">Transmembrane helix</keyword>
<dbReference type="SUPFAM" id="SSF49313">
    <property type="entry name" value="Cadherin-like"/>
    <property type="match status" value="3"/>
</dbReference>
<evidence type="ECO:0000313" key="3">
    <source>
        <dbReference type="Proteomes" id="UP001501444"/>
    </source>
</evidence>
<reference evidence="2 3" key="1">
    <citation type="journal article" date="2019" name="Int. J. Syst. Evol. Microbiol.">
        <title>The Global Catalogue of Microorganisms (GCM) 10K type strain sequencing project: providing services to taxonomists for standard genome sequencing and annotation.</title>
        <authorList>
            <consortium name="The Broad Institute Genomics Platform"/>
            <consortium name="The Broad Institute Genome Sequencing Center for Infectious Disease"/>
            <person name="Wu L."/>
            <person name="Ma J."/>
        </authorList>
    </citation>
    <scope>NUCLEOTIDE SEQUENCE [LARGE SCALE GENOMIC DNA]</scope>
    <source>
        <strain evidence="2 3">JCM 3272</strain>
    </source>
</reference>
<dbReference type="InterPro" id="IPR012902">
    <property type="entry name" value="N_methyl_site"/>
</dbReference>
<organism evidence="2 3">
    <name type="scientific">Dactylosporangium salmoneum</name>
    <dbReference type="NCBI Taxonomy" id="53361"/>
    <lineage>
        <taxon>Bacteria</taxon>
        <taxon>Bacillati</taxon>
        <taxon>Actinomycetota</taxon>
        <taxon>Actinomycetes</taxon>
        <taxon>Micromonosporales</taxon>
        <taxon>Micromonosporaceae</taxon>
        <taxon>Dactylosporangium</taxon>
    </lineage>
</organism>
<keyword evidence="3" id="KW-1185">Reference proteome</keyword>
<dbReference type="Gene3D" id="2.60.40.10">
    <property type="entry name" value="Immunoglobulins"/>
    <property type="match status" value="4"/>
</dbReference>
<dbReference type="Pfam" id="PF05345">
    <property type="entry name" value="He_PIG"/>
    <property type="match status" value="4"/>
</dbReference>
<dbReference type="Pfam" id="PF07963">
    <property type="entry name" value="N_methyl"/>
    <property type="match status" value="1"/>
</dbReference>
<dbReference type="InterPro" id="IPR013783">
    <property type="entry name" value="Ig-like_fold"/>
</dbReference>
<keyword evidence="1" id="KW-0472">Membrane</keyword>
<dbReference type="NCBIfam" id="TIGR02532">
    <property type="entry name" value="IV_pilin_GFxxxE"/>
    <property type="match status" value="1"/>
</dbReference>
<gene>
    <name evidence="2" type="ORF">GCM10010170_001870</name>
</gene>
<dbReference type="EMBL" id="BAAARV010000004">
    <property type="protein sequence ID" value="GAA2326778.1"/>
    <property type="molecule type" value="Genomic_DNA"/>
</dbReference>
<proteinExistence type="predicted"/>
<accession>A0ABN3FBW6</accession>
<keyword evidence="1" id="KW-0812">Transmembrane</keyword>
<dbReference type="RefSeq" id="WP_344610235.1">
    <property type="nucleotide sequence ID" value="NZ_BAAARV010000004.1"/>
</dbReference>
<evidence type="ECO:0000313" key="2">
    <source>
        <dbReference type="EMBL" id="GAA2326778.1"/>
    </source>
</evidence>
<evidence type="ECO:0000256" key="1">
    <source>
        <dbReference type="SAM" id="Phobius"/>
    </source>
</evidence>
<name>A0ABN3FBW6_9ACTN</name>